<dbReference type="PANTHER" id="PTHR42928">
    <property type="entry name" value="TRICARBOXYLATE-BINDING PROTEIN"/>
    <property type="match status" value="1"/>
</dbReference>
<keyword evidence="2" id="KW-0732">Signal</keyword>
<dbReference type="AlphaFoldDB" id="A0A261SD10"/>
<comment type="similarity">
    <text evidence="1">Belongs to the UPF0065 (bug) family.</text>
</comment>
<dbReference type="Pfam" id="PF03401">
    <property type="entry name" value="TctC"/>
    <property type="match status" value="1"/>
</dbReference>
<dbReference type="EMBL" id="NEVM01000002">
    <property type="protein sequence ID" value="OZI35035.1"/>
    <property type="molecule type" value="Genomic_DNA"/>
</dbReference>
<reference evidence="4" key="1">
    <citation type="submission" date="2017-05" db="EMBL/GenBank/DDBJ databases">
        <title>Complete and WGS of Bordetella genogroups.</title>
        <authorList>
            <person name="Spilker T."/>
            <person name="Lipuma J."/>
        </authorList>
    </citation>
    <scope>NUCLEOTIDE SEQUENCE [LARGE SCALE GENOMIC DNA]</scope>
    <source>
        <strain evidence="4">AU16122</strain>
    </source>
</reference>
<sequence>MSRVVKMLAGIVALSVSGASLAAFPDRPVKLVVPFPAGGLADTVARVVAERLGAALGQTVIVDYKAGAATIVGADSVATASPDGYTLLLGSATTFAVNPIIYRKLPYDPLKSFEPIGIVGSNALALLANHSVAANSVKELIGEIKAQPDKFSYGSHGAGSTVHFAAEMLWSAAGAKVLHIPYKGSAPALTDLMGGQIALAFDSVPAAIAAAKGGRVKILATTGKRRAALLPNVPTIVESGYPVTMEAWWAVVAPHGIPAEARERLVKALKETMTDSGVHDKLVGLAFDTRYGAPAEYAKLIEEDTAKLAPIAKANNIHQE</sequence>
<organism evidence="3 4">
    <name type="scientific">Bordetella genomosp. 10</name>
    <dbReference type="NCBI Taxonomy" id="1416804"/>
    <lineage>
        <taxon>Bacteria</taxon>
        <taxon>Pseudomonadati</taxon>
        <taxon>Pseudomonadota</taxon>
        <taxon>Betaproteobacteria</taxon>
        <taxon>Burkholderiales</taxon>
        <taxon>Alcaligenaceae</taxon>
        <taxon>Bordetella</taxon>
    </lineage>
</organism>
<gene>
    <name evidence="3" type="ORF">CAL29_11730</name>
</gene>
<proteinExistence type="inferred from homology"/>
<feature type="chain" id="PRO_5012717852" evidence="2">
    <location>
        <begin position="23"/>
        <end position="320"/>
    </location>
</feature>
<dbReference type="InterPro" id="IPR042100">
    <property type="entry name" value="Bug_dom1"/>
</dbReference>
<evidence type="ECO:0000313" key="4">
    <source>
        <dbReference type="Proteomes" id="UP000216020"/>
    </source>
</evidence>
<keyword evidence="4" id="KW-1185">Reference proteome</keyword>
<evidence type="ECO:0000256" key="2">
    <source>
        <dbReference type="SAM" id="SignalP"/>
    </source>
</evidence>
<dbReference type="PANTHER" id="PTHR42928:SF5">
    <property type="entry name" value="BLR1237 PROTEIN"/>
    <property type="match status" value="1"/>
</dbReference>
<dbReference type="Gene3D" id="3.40.190.150">
    <property type="entry name" value="Bordetella uptake gene, domain 1"/>
    <property type="match status" value="1"/>
</dbReference>
<dbReference type="OrthoDB" id="8678477at2"/>
<comment type="caution">
    <text evidence="3">The sequence shown here is derived from an EMBL/GenBank/DDBJ whole genome shotgun (WGS) entry which is preliminary data.</text>
</comment>
<feature type="signal peptide" evidence="2">
    <location>
        <begin position="1"/>
        <end position="22"/>
    </location>
</feature>
<accession>A0A261SD10</accession>
<dbReference type="InterPro" id="IPR005064">
    <property type="entry name" value="BUG"/>
</dbReference>
<dbReference type="Gene3D" id="3.40.190.10">
    <property type="entry name" value="Periplasmic binding protein-like II"/>
    <property type="match status" value="1"/>
</dbReference>
<name>A0A261SD10_9BORD</name>
<evidence type="ECO:0000313" key="3">
    <source>
        <dbReference type="EMBL" id="OZI35035.1"/>
    </source>
</evidence>
<dbReference type="CDD" id="cd07012">
    <property type="entry name" value="PBP2_Bug_TTT"/>
    <property type="match status" value="1"/>
</dbReference>
<dbReference type="SUPFAM" id="SSF53850">
    <property type="entry name" value="Periplasmic binding protein-like II"/>
    <property type="match status" value="1"/>
</dbReference>
<dbReference type="PIRSF" id="PIRSF017082">
    <property type="entry name" value="YflP"/>
    <property type="match status" value="1"/>
</dbReference>
<evidence type="ECO:0000256" key="1">
    <source>
        <dbReference type="ARBA" id="ARBA00006987"/>
    </source>
</evidence>
<protein>
    <submittedName>
        <fullName evidence="3">ABC transporter substrate-binding protein</fullName>
    </submittedName>
</protein>
<dbReference type="Proteomes" id="UP000216020">
    <property type="component" value="Unassembled WGS sequence"/>
</dbReference>